<dbReference type="Pfam" id="PF12802">
    <property type="entry name" value="MarR_2"/>
    <property type="match status" value="1"/>
</dbReference>
<dbReference type="SUPFAM" id="SSF46785">
    <property type="entry name" value="Winged helix' DNA-binding domain"/>
    <property type="match status" value="1"/>
</dbReference>
<dbReference type="SMART" id="SM00347">
    <property type="entry name" value="HTH_MARR"/>
    <property type="match status" value="1"/>
</dbReference>
<dbReference type="EMBL" id="BKCM01000009">
    <property type="protein sequence ID" value="GER01254.1"/>
    <property type="molecule type" value="Genomic_DNA"/>
</dbReference>
<feature type="domain" description="HTH marR-type" evidence="1">
    <location>
        <begin position="13"/>
        <end position="145"/>
    </location>
</feature>
<evidence type="ECO:0000313" key="2">
    <source>
        <dbReference type="EMBL" id="GER01254.1"/>
    </source>
</evidence>
<proteinExistence type="predicted"/>
<dbReference type="PANTHER" id="PTHR33164">
    <property type="entry name" value="TRANSCRIPTIONAL REGULATOR, MARR FAMILY"/>
    <property type="match status" value="1"/>
</dbReference>
<dbReference type="PANTHER" id="PTHR33164:SF44">
    <property type="entry name" value="TRANSCRIPTIONAL REGULATORY PROTEIN"/>
    <property type="match status" value="1"/>
</dbReference>
<dbReference type="AlphaFoldDB" id="A0A5A7N0R5"/>
<protein>
    <submittedName>
        <fullName evidence="2">MarR family transcriptional regulator</fullName>
    </submittedName>
</protein>
<accession>A0A5A7N0R5</accession>
<dbReference type="InterPro" id="IPR036390">
    <property type="entry name" value="WH_DNA-bd_sf"/>
</dbReference>
<dbReference type="InterPro" id="IPR036388">
    <property type="entry name" value="WH-like_DNA-bd_sf"/>
</dbReference>
<dbReference type="InterPro" id="IPR039422">
    <property type="entry name" value="MarR/SlyA-like"/>
</dbReference>
<evidence type="ECO:0000259" key="1">
    <source>
        <dbReference type="PROSITE" id="PS50995"/>
    </source>
</evidence>
<name>A0A5A7N0R5_9PROT</name>
<dbReference type="GO" id="GO:0006950">
    <property type="term" value="P:response to stress"/>
    <property type="evidence" value="ECO:0007669"/>
    <property type="project" value="TreeGrafter"/>
</dbReference>
<reference evidence="2 3" key="1">
    <citation type="submission" date="2019-09" db="EMBL/GenBank/DDBJ databases">
        <title>NBRP : Genome information of microbial organism related human and environment.</title>
        <authorList>
            <person name="Hattori M."/>
            <person name="Oshima K."/>
            <person name="Inaba H."/>
            <person name="Suda W."/>
            <person name="Sakamoto M."/>
            <person name="Iino T."/>
            <person name="Kitahara M."/>
            <person name="Oshida Y."/>
            <person name="Iida T."/>
            <person name="Kudo T."/>
            <person name="Itoh T."/>
            <person name="Ohkuma M."/>
        </authorList>
    </citation>
    <scope>NUCLEOTIDE SEQUENCE [LARGE SCALE GENOMIC DNA]</scope>
    <source>
        <strain evidence="2 3">Mie-1</strain>
    </source>
</reference>
<dbReference type="Gene3D" id="1.10.10.10">
    <property type="entry name" value="Winged helix-like DNA-binding domain superfamily/Winged helix DNA-binding domain"/>
    <property type="match status" value="1"/>
</dbReference>
<gene>
    <name evidence="2" type="ORF">JCM17845_18770</name>
</gene>
<dbReference type="PROSITE" id="PS50995">
    <property type="entry name" value="HTH_MARR_2"/>
    <property type="match status" value="1"/>
</dbReference>
<keyword evidence="3" id="KW-1185">Reference proteome</keyword>
<dbReference type="Proteomes" id="UP000325187">
    <property type="component" value="Unassembled WGS sequence"/>
</dbReference>
<comment type="caution">
    <text evidence="2">The sequence shown here is derived from an EMBL/GenBank/DDBJ whole genome shotgun (WGS) entry which is preliminary data.</text>
</comment>
<dbReference type="InterPro" id="IPR000835">
    <property type="entry name" value="HTH_MarR-typ"/>
</dbReference>
<sequence length="153" mass="16888">MPSPSLFLREDALKRGVELILRAQAALGDAANDLLAQHELGKAHHRALIMIARNPGLSLTDLQHLLRVRKQSLAPITDHLVAKGLLDLRPASRDRRMRLATLTEKGRDLEQLVFATIRDRMANAYRHAGPQAVGGFWDVLTALAGEDPNDHEG</sequence>
<evidence type="ECO:0000313" key="3">
    <source>
        <dbReference type="Proteomes" id="UP000325187"/>
    </source>
</evidence>
<organism evidence="2 3">
    <name type="scientific">Iodidimonas gelatinilytica</name>
    <dbReference type="NCBI Taxonomy" id="1236966"/>
    <lineage>
        <taxon>Bacteria</taxon>
        <taxon>Pseudomonadati</taxon>
        <taxon>Pseudomonadota</taxon>
        <taxon>Alphaproteobacteria</taxon>
        <taxon>Iodidimonadales</taxon>
        <taxon>Iodidimonadaceae</taxon>
        <taxon>Iodidimonas</taxon>
    </lineage>
</organism>
<dbReference type="GO" id="GO:0003700">
    <property type="term" value="F:DNA-binding transcription factor activity"/>
    <property type="evidence" value="ECO:0007669"/>
    <property type="project" value="InterPro"/>
</dbReference>